<evidence type="ECO:0000313" key="2">
    <source>
        <dbReference type="EMBL" id="KAK4670773.1"/>
    </source>
</evidence>
<reference evidence="2 3" key="1">
    <citation type="journal article" date="2023" name="bioRxiv">
        <title>High-quality genome assemblies of four members of thePodospora anserinaspecies complex.</title>
        <authorList>
            <person name="Ament-Velasquez S.L."/>
            <person name="Vogan A.A."/>
            <person name="Wallerman O."/>
            <person name="Hartmann F."/>
            <person name="Gautier V."/>
            <person name="Silar P."/>
            <person name="Giraud T."/>
            <person name="Johannesson H."/>
        </authorList>
    </citation>
    <scope>NUCLEOTIDE SEQUENCE [LARGE SCALE GENOMIC DNA]</scope>
    <source>
        <strain evidence="2 3">CBS 124.78</strain>
    </source>
</reference>
<comment type="caution">
    <text evidence="2">The sequence shown here is derived from an EMBL/GenBank/DDBJ whole genome shotgun (WGS) entry which is preliminary data.</text>
</comment>
<organism evidence="2 3">
    <name type="scientific">Podospora pseudoanserina</name>
    <dbReference type="NCBI Taxonomy" id="2609844"/>
    <lineage>
        <taxon>Eukaryota</taxon>
        <taxon>Fungi</taxon>
        <taxon>Dikarya</taxon>
        <taxon>Ascomycota</taxon>
        <taxon>Pezizomycotina</taxon>
        <taxon>Sordariomycetes</taxon>
        <taxon>Sordariomycetidae</taxon>
        <taxon>Sordariales</taxon>
        <taxon>Podosporaceae</taxon>
        <taxon>Podospora</taxon>
    </lineage>
</organism>
<keyword evidence="3" id="KW-1185">Reference proteome</keyword>
<protein>
    <submittedName>
        <fullName evidence="2">Uncharacterized protein</fullName>
    </submittedName>
</protein>
<dbReference type="GeneID" id="87961618"/>
<dbReference type="RefSeq" id="XP_062797069.1">
    <property type="nucleotide sequence ID" value="XM_062940899.1"/>
</dbReference>
<feature type="region of interest" description="Disordered" evidence="1">
    <location>
        <begin position="76"/>
        <end position="98"/>
    </location>
</feature>
<gene>
    <name evidence="2" type="ORF">QC764_0088350</name>
</gene>
<dbReference type="Proteomes" id="UP001323617">
    <property type="component" value="Unassembled WGS sequence"/>
</dbReference>
<sequence length="98" mass="10859">MDAFTTPLIMALYPAPVSRLGWSRSPLTSPVLSWMLSEQCHYRIGVFLLGLGTRINSFPPVTIFVVSSTLPFPVHKPQRSYAGTRKGSRSARSSRAFC</sequence>
<name>A0ABR0HRT4_9PEZI</name>
<evidence type="ECO:0000313" key="3">
    <source>
        <dbReference type="Proteomes" id="UP001323617"/>
    </source>
</evidence>
<accession>A0ABR0HRT4</accession>
<evidence type="ECO:0000256" key="1">
    <source>
        <dbReference type="SAM" id="MobiDB-lite"/>
    </source>
</evidence>
<proteinExistence type="predicted"/>
<dbReference type="EMBL" id="JAFFHC010000006">
    <property type="protein sequence ID" value="KAK4670773.1"/>
    <property type="molecule type" value="Genomic_DNA"/>
</dbReference>